<evidence type="ECO:0000313" key="3">
    <source>
        <dbReference type="Proteomes" id="UP001381693"/>
    </source>
</evidence>
<dbReference type="Proteomes" id="UP001381693">
    <property type="component" value="Unassembled WGS sequence"/>
</dbReference>
<dbReference type="AlphaFoldDB" id="A0AAN8ZSV2"/>
<name>A0AAN8ZSV2_HALRR</name>
<accession>A0AAN8ZSV2</accession>
<feature type="compositionally biased region" description="Acidic residues" evidence="1">
    <location>
        <begin position="49"/>
        <end position="62"/>
    </location>
</feature>
<dbReference type="EMBL" id="JAXCGZ010018912">
    <property type="protein sequence ID" value="KAK7067161.1"/>
    <property type="molecule type" value="Genomic_DNA"/>
</dbReference>
<keyword evidence="3" id="KW-1185">Reference proteome</keyword>
<feature type="region of interest" description="Disordered" evidence="1">
    <location>
        <begin position="1"/>
        <end position="62"/>
    </location>
</feature>
<evidence type="ECO:0000313" key="2">
    <source>
        <dbReference type="EMBL" id="KAK7067161.1"/>
    </source>
</evidence>
<protein>
    <submittedName>
        <fullName evidence="2">Uncharacterized protein</fullName>
    </submittedName>
</protein>
<reference evidence="2 3" key="1">
    <citation type="submission" date="2023-11" db="EMBL/GenBank/DDBJ databases">
        <title>Halocaridina rubra genome assembly.</title>
        <authorList>
            <person name="Smith C."/>
        </authorList>
    </citation>
    <scope>NUCLEOTIDE SEQUENCE [LARGE SCALE GENOMIC DNA]</scope>
    <source>
        <strain evidence="2">EP-1</strain>
        <tissue evidence="2">Whole</tissue>
    </source>
</reference>
<evidence type="ECO:0000256" key="1">
    <source>
        <dbReference type="SAM" id="MobiDB-lite"/>
    </source>
</evidence>
<comment type="caution">
    <text evidence="2">The sequence shown here is derived from an EMBL/GenBank/DDBJ whole genome shotgun (WGS) entry which is preliminary data.</text>
</comment>
<proteinExistence type="predicted"/>
<organism evidence="2 3">
    <name type="scientific">Halocaridina rubra</name>
    <name type="common">Hawaiian red shrimp</name>
    <dbReference type="NCBI Taxonomy" id="373956"/>
    <lineage>
        <taxon>Eukaryota</taxon>
        <taxon>Metazoa</taxon>
        <taxon>Ecdysozoa</taxon>
        <taxon>Arthropoda</taxon>
        <taxon>Crustacea</taxon>
        <taxon>Multicrustacea</taxon>
        <taxon>Malacostraca</taxon>
        <taxon>Eumalacostraca</taxon>
        <taxon>Eucarida</taxon>
        <taxon>Decapoda</taxon>
        <taxon>Pleocyemata</taxon>
        <taxon>Caridea</taxon>
        <taxon>Atyoidea</taxon>
        <taxon>Atyidae</taxon>
        <taxon>Halocaridina</taxon>
    </lineage>
</organism>
<sequence length="62" mass="7167">MTVKSWRSSSGKDDEVSEELSEVRRKQTGYLSDTEIIELSYDAEHENEANEGDNEEEEDEKL</sequence>
<gene>
    <name evidence="2" type="ORF">SK128_015528</name>
</gene>